<keyword evidence="2" id="KW-0472">Membrane</keyword>
<dbReference type="PANTHER" id="PTHR21666">
    <property type="entry name" value="PEPTIDASE-RELATED"/>
    <property type="match status" value="1"/>
</dbReference>
<dbReference type="InterPro" id="IPR050570">
    <property type="entry name" value="Cell_wall_metabolism_enzyme"/>
</dbReference>
<dbReference type="PANTHER" id="PTHR21666:SF270">
    <property type="entry name" value="MUREIN HYDROLASE ACTIVATOR ENVC"/>
    <property type="match status" value="1"/>
</dbReference>
<dbReference type="Pfam" id="PF01551">
    <property type="entry name" value="Peptidase_M23"/>
    <property type="match status" value="1"/>
</dbReference>
<keyword evidence="2" id="KW-1133">Transmembrane helix</keyword>
<feature type="transmembrane region" description="Helical" evidence="2">
    <location>
        <begin position="474"/>
        <end position="504"/>
    </location>
</feature>
<protein>
    <recommendedName>
        <fullName evidence="3">M23ase beta-sheet core domain-containing protein</fullName>
    </recommendedName>
</protein>
<organism evidence="4 5">
    <name type="scientific">Candidatus Chisholmbacteria bacterium RIFCSPHIGHO2_01_FULL_52_32</name>
    <dbReference type="NCBI Taxonomy" id="1797591"/>
    <lineage>
        <taxon>Bacteria</taxon>
        <taxon>Candidatus Chisholmiibacteriota</taxon>
    </lineage>
</organism>
<dbReference type="SUPFAM" id="SSF51261">
    <property type="entry name" value="Duplicated hybrid motif"/>
    <property type="match status" value="1"/>
</dbReference>
<feature type="transmembrane region" description="Helical" evidence="2">
    <location>
        <begin position="619"/>
        <end position="642"/>
    </location>
</feature>
<name>A0A1G1VUM7_9BACT</name>
<dbReference type="CDD" id="cd12797">
    <property type="entry name" value="M23_peptidase"/>
    <property type="match status" value="1"/>
</dbReference>
<proteinExistence type="predicted"/>
<gene>
    <name evidence="4" type="ORF">A2786_06000</name>
</gene>
<evidence type="ECO:0000313" key="4">
    <source>
        <dbReference type="EMBL" id="OGY19060.1"/>
    </source>
</evidence>
<evidence type="ECO:0000313" key="5">
    <source>
        <dbReference type="Proteomes" id="UP000179233"/>
    </source>
</evidence>
<evidence type="ECO:0000256" key="2">
    <source>
        <dbReference type="SAM" id="Phobius"/>
    </source>
</evidence>
<dbReference type="InterPro" id="IPR016047">
    <property type="entry name" value="M23ase_b-sheet_dom"/>
</dbReference>
<evidence type="ECO:0000256" key="1">
    <source>
        <dbReference type="SAM" id="MobiDB-lite"/>
    </source>
</evidence>
<evidence type="ECO:0000259" key="3">
    <source>
        <dbReference type="Pfam" id="PF01551"/>
    </source>
</evidence>
<dbReference type="AlphaFoldDB" id="A0A1G1VUM7"/>
<feature type="region of interest" description="Disordered" evidence="1">
    <location>
        <begin position="1"/>
        <end position="24"/>
    </location>
</feature>
<comment type="caution">
    <text evidence="4">The sequence shown here is derived from an EMBL/GenBank/DDBJ whole genome shotgun (WGS) entry which is preliminary data.</text>
</comment>
<feature type="domain" description="M23ase beta-sheet core" evidence="3">
    <location>
        <begin position="825"/>
        <end position="923"/>
    </location>
</feature>
<feature type="transmembrane region" description="Helical" evidence="2">
    <location>
        <begin position="406"/>
        <end position="427"/>
    </location>
</feature>
<dbReference type="InterPro" id="IPR011055">
    <property type="entry name" value="Dup_hybrid_motif"/>
</dbReference>
<keyword evidence="2" id="KW-0812">Transmembrane</keyword>
<sequence>MPDQPPIKEPPPTSPPISKEGSQPLESRFQNYLTLRRHINDQFLINASAKASPFLSSEVNPALTQTAAHIIGQRAIRYLPEGDITQPDLIQAILAAQNELADREVWFAATLPNKTDRKILAETISLTISPSQAQAAVQEEAAFAQATLDDLPEKQTAIAQIEAELVNAGVDPKKSKTLATQLNTRFETWSERSQAATPPPVIHAFVRQAVGRRIENTQNLSERLAQKDGLHQRTEAIGHNADKGLSSIKKGLKITGRFPTSPGLQKVGRVLKAGDIISHPFFYARRAITFPFRYLGRQIARPMVKFAKRTAIKVTSWTVKRVAAFLVKVGLGSLVRYAEELALAGTGFGLPLAIAQELFFIGTGKFFKTVKRIANDYKETFREGMRNPLLGSLKFIGTVADHGSSVVFGSAGAVLGTVSGVAIGALIGSVVPVVGTIIGGIIGGIAGGVFGAGVGADFGYKLRKRVEKMLKARLVLYLLMKALIAKLTGVVVGFGLGGVLGFLLSGGNPLGAVLGGLTGGFIGANAPQILQAVKNFVLNAWQSASGAFQSLTAGPGLVSQTVSGVGNLLGQIPSTIAKGFNTATGWISGTTVNTAATAESIGGQILTTGPSATLVATPIATVGLVTLFSLIAYSVLTAAFFVPPTEVTPFYDDPSRFIKIRKQACVAGTAPFGCTQNQMNLPNPTEQGPYTITYTITVEATDRTLTAVTIKDEYTSFGRYQSPTKAPEAPPAPPARTWDGGIVIQNGRPWTTTLTVSIPKATIWDDAILTNTVTVTATVEGFSDEVTNSKSVTLIFGNPPFCPPNGDPLDNPYSVSGYRYLNPLFHTGVDITNGFGNPIYSTFPCQAQVVFSGWGTGGFGYFVALQSGTWFAFYPHMATDPDVGVGDIVGFGTVLGAVGSTGNSSGPHLHYEIRDGTKGAVNPADNYQPPLTVNPCDFGINPTNSCN</sequence>
<feature type="transmembrane region" description="Helical" evidence="2">
    <location>
        <begin position="433"/>
        <end position="454"/>
    </location>
</feature>
<feature type="compositionally biased region" description="Pro residues" evidence="1">
    <location>
        <begin position="1"/>
        <end position="15"/>
    </location>
</feature>
<dbReference type="Proteomes" id="UP000179233">
    <property type="component" value="Unassembled WGS sequence"/>
</dbReference>
<dbReference type="EMBL" id="MHCJ01000001">
    <property type="protein sequence ID" value="OGY19060.1"/>
    <property type="molecule type" value="Genomic_DNA"/>
</dbReference>
<dbReference type="Gene3D" id="2.70.70.10">
    <property type="entry name" value="Glucose Permease (Domain IIA)"/>
    <property type="match status" value="1"/>
</dbReference>
<reference evidence="4 5" key="1">
    <citation type="journal article" date="2016" name="Nat. Commun.">
        <title>Thousands of microbial genomes shed light on interconnected biogeochemical processes in an aquifer system.</title>
        <authorList>
            <person name="Anantharaman K."/>
            <person name="Brown C.T."/>
            <person name="Hug L.A."/>
            <person name="Sharon I."/>
            <person name="Castelle C.J."/>
            <person name="Probst A.J."/>
            <person name="Thomas B.C."/>
            <person name="Singh A."/>
            <person name="Wilkins M.J."/>
            <person name="Karaoz U."/>
            <person name="Brodie E.L."/>
            <person name="Williams K.H."/>
            <person name="Hubbard S.S."/>
            <person name="Banfield J.F."/>
        </authorList>
    </citation>
    <scope>NUCLEOTIDE SEQUENCE [LARGE SCALE GENOMIC DNA]</scope>
</reference>
<dbReference type="GO" id="GO:0004222">
    <property type="term" value="F:metalloendopeptidase activity"/>
    <property type="evidence" value="ECO:0007669"/>
    <property type="project" value="TreeGrafter"/>
</dbReference>
<accession>A0A1G1VUM7</accession>